<dbReference type="InterPro" id="IPR012349">
    <property type="entry name" value="Split_barrel_FMN-bd"/>
</dbReference>
<dbReference type="GO" id="GO:0010181">
    <property type="term" value="F:FMN binding"/>
    <property type="evidence" value="ECO:0007669"/>
    <property type="project" value="InterPro"/>
</dbReference>
<dbReference type="PANTHER" id="PTHR30466">
    <property type="entry name" value="FLAVIN REDUCTASE"/>
    <property type="match status" value="1"/>
</dbReference>
<keyword evidence="4" id="KW-1185">Reference proteome</keyword>
<dbReference type="PANTHER" id="PTHR30466:SF1">
    <property type="entry name" value="FMN REDUCTASE (NADH) RUTF"/>
    <property type="match status" value="1"/>
</dbReference>
<dbReference type="InterPro" id="IPR050268">
    <property type="entry name" value="NADH-dep_flavin_reductase"/>
</dbReference>
<evidence type="ECO:0000256" key="1">
    <source>
        <dbReference type="ARBA" id="ARBA00023002"/>
    </source>
</evidence>
<dbReference type="SMART" id="SM00903">
    <property type="entry name" value="Flavin_Reduct"/>
    <property type="match status" value="1"/>
</dbReference>
<dbReference type="GO" id="GO:0042602">
    <property type="term" value="F:riboflavin reductase (NADPH) activity"/>
    <property type="evidence" value="ECO:0007669"/>
    <property type="project" value="TreeGrafter"/>
</dbReference>
<dbReference type="InterPro" id="IPR002563">
    <property type="entry name" value="Flavin_Rdtase-like_dom"/>
</dbReference>
<dbReference type="RefSeq" id="WP_054944538.1">
    <property type="nucleotide sequence ID" value="NZ_FVZE01000003.1"/>
</dbReference>
<reference evidence="4" key="1">
    <citation type="submission" date="2017-02" db="EMBL/GenBank/DDBJ databases">
        <authorList>
            <person name="Varghese N."/>
            <person name="Submissions S."/>
        </authorList>
    </citation>
    <scope>NUCLEOTIDE SEQUENCE [LARGE SCALE GENOMIC DNA]</scope>
    <source>
        <strain evidence="4">SM117</strain>
    </source>
</reference>
<dbReference type="EMBL" id="FVZE01000003">
    <property type="protein sequence ID" value="SLK00471.1"/>
    <property type="molecule type" value="Genomic_DNA"/>
</dbReference>
<dbReference type="STRING" id="428990.SAMN06295987_103298"/>
<feature type="domain" description="Flavin reductase like" evidence="2">
    <location>
        <begin position="17"/>
        <end position="163"/>
    </location>
</feature>
<gene>
    <name evidence="3" type="ORF">SAMN06295987_103298</name>
</gene>
<dbReference type="Pfam" id="PF01613">
    <property type="entry name" value="Flavin_Reduct"/>
    <property type="match status" value="1"/>
</dbReference>
<evidence type="ECO:0000313" key="3">
    <source>
        <dbReference type="EMBL" id="SLK00471.1"/>
    </source>
</evidence>
<evidence type="ECO:0000313" key="4">
    <source>
        <dbReference type="Proteomes" id="UP000190989"/>
    </source>
</evidence>
<name>A0A1U6HXS6_9SPHN</name>
<dbReference type="Proteomes" id="UP000190989">
    <property type="component" value="Unassembled WGS sequence"/>
</dbReference>
<proteinExistence type="predicted"/>
<dbReference type="AlphaFoldDB" id="A0A1U6HXS6"/>
<dbReference type="Gene3D" id="2.30.110.10">
    <property type="entry name" value="Electron Transport, Fmn-binding Protein, Chain A"/>
    <property type="match status" value="1"/>
</dbReference>
<accession>A0A1U6HXS6</accession>
<keyword evidence="1" id="KW-0560">Oxidoreductase</keyword>
<organism evidence="3 4">
    <name type="scientific">Novosphingobium mathurense</name>
    <dbReference type="NCBI Taxonomy" id="428990"/>
    <lineage>
        <taxon>Bacteria</taxon>
        <taxon>Pseudomonadati</taxon>
        <taxon>Pseudomonadota</taxon>
        <taxon>Alphaproteobacteria</taxon>
        <taxon>Sphingomonadales</taxon>
        <taxon>Sphingomonadaceae</taxon>
        <taxon>Novosphingobium</taxon>
    </lineage>
</organism>
<sequence>MQQTENSAFADQMKRVLRHLPAPVGIVTSYDPQTEEPVGLAMSAMMPVSLEPCAMAIAINRSGSAHDAMIRAGRFCVNLLASEHHAALEPFASYHGRDRRFVGPEWQRSGKVWYIDSAPANLFCEIGECLPFGTHDVLVGKVYDLRSNGGQEILGWANGSLGRLAPITAKAA</sequence>
<dbReference type="SUPFAM" id="SSF50475">
    <property type="entry name" value="FMN-binding split barrel"/>
    <property type="match status" value="1"/>
</dbReference>
<protein>
    <submittedName>
        <fullName evidence="3">NADH-FMN oxidoreductase RutF, flavin reductase (DIM6/NTAB) family</fullName>
    </submittedName>
</protein>
<evidence type="ECO:0000259" key="2">
    <source>
        <dbReference type="SMART" id="SM00903"/>
    </source>
</evidence>